<keyword evidence="1" id="KW-0433">Leucine-rich repeat</keyword>
<dbReference type="SMART" id="SM00368">
    <property type="entry name" value="LRR_RI"/>
    <property type="match status" value="3"/>
</dbReference>
<dbReference type="Pfam" id="PF17776">
    <property type="entry name" value="NLRC4_HD2"/>
    <property type="match status" value="1"/>
</dbReference>
<dbReference type="InterPro" id="IPR032675">
    <property type="entry name" value="LRR_dom_sf"/>
</dbReference>
<dbReference type="InterPro" id="IPR051261">
    <property type="entry name" value="NLR"/>
</dbReference>
<proteinExistence type="predicted"/>
<organism evidence="5 6">
    <name type="scientific">Knipowitschia caucasica</name>
    <name type="common">Caucasian dwarf goby</name>
    <name type="synonym">Pomatoschistus caucasicus</name>
    <dbReference type="NCBI Taxonomy" id="637954"/>
    <lineage>
        <taxon>Eukaryota</taxon>
        <taxon>Metazoa</taxon>
        <taxon>Chordata</taxon>
        <taxon>Craniata</taxon>
        <taxon>Vertebrata</taxon>
        <taxon>Euteleostomi</taxon>
        <taxon>Actinopterygii</taxon>
        <taxon>Neopterygii</taxon>
        <taxon>Teleostei</taxon>
        <taxon>Neoteleostei</taxon>
        <taxon>Acanthomorphata</taxon>
        <taxon>Gobiaria</taxon>
        <taxon>Gobiiformes</taxon>
        <taxon>Gobioidei</taxon>
        <taxon>Gobiidae</taxon>
        <taxon>Gobiinae</taxon>
        <taxon>Knipowitschia</taxon>
    </lineage>
</organism>
<accession>A0AAV2IW28</accession>
<evidence type="ECO:0000256" key="2">
    <source>
        <dbReference type="ARBA" id="ARBA00022737"/>
    </source>
</evidence>
<dbReference type="PROSITE" id="PS51450">
    <property type="entry name" value="LRR"/>
    <property type="match status" value="1"/>
</dbReference>
<evidence type="ECO:0000313" key="6">
    <source>
        <dbReference type="Proteomes" id="UP001497482"/>
    </source>
</evidence>
<evidence type="ECO:0000313" key="5">
    <source>
        <dbReference type="EMBL" id="CAL1569489.1"/>
    </source>
</evidence>
<name>A0AAV2IW28_KNICA</name>
<feature type="domain" description="FISNA" evidence="4">
    <location>
        <begin position="93"/>
        <end position="171"/>
    </location>
</feature>
<dbReference type="InterPro" id="IPR041267">
    <property type="entry name" value="NLRP_HD2"/>
</dbReference>
<dbReference type="Gene3D" id="2.60.120.920">
    <property type="match status" value="1"/>
</dbReference>
<protein>
    <recommendedName>
        <fullName evidence="4">FISNA domain-containing protein</fullName>
    </recommendedName>
</protein>
<dbReference type="InterPro" id="IPR029495">
    <property type="entry name" value="NACHT-assoc"/>
</dbReference>
<dbReference type="InterPro" id="IPR001611">
    <property type="entry name" value="Leu-rich_rpt"/>
</dbReference>
<feature type="compositionally biased region" description="Acidic residues" evidence="3">
    <location>
        <begin position="229"/>
        <end position="239"/>
    </location>
</feature>
<dbReference type="Pfam" id="PF13516">
    <property type="entry name" value="LRR_6"/>
    <property type="match status" value="2"/>
</dbReference>
<evidence type="ECO:0000256" key="3">
    <source>
        <dbReference type="SAM" id="MobiDB-lite"/>
    </source>
</evidence>
<evidence type="ECO:0000259" key="4">
    <source>
        <dbReference type="SMART" id="SM01288"/>
    </source>
</evidence>
<dbReference type="InterPro" id="IPR043136">
    <property type="entry name" value="B30.2/SPRY_sf"/>
</dbReference>
<reference evidence="5 6" key="1">
    <citation type="submission" date="2024-04" db="EMBL/GenBank/DDBJ databases">
        <authorList>
            <person name="Waldvogel A.-M."/>
            <person name="Schoenle A."/>
        </authorList>
    </citation>
    <scope>NUCLEOTIDE SEQUENCE [LARGE SCALE GENOMIC DNA]</scope>
</reference>
<gene>
    <name evidence="5" type="ORF">KC01_LOCUS1919</name>
</gene>
<evidence type="ECO:0000256" key="1">
    <source>
        <dbReference type="ARBA" id="ARBA00022614"/>
    </source>
</evidence>
<dbReference type="SMART" id="SM01288">
    <property type="entry name" value="FISNA"/>
    <property type="match status" value="1"/>
</dbReference>
<dbReference type="Gene3D" id="3.80.10.10">
    <property type="entry name" value="Ribonuclease Inhibitor"/>
    <property type="match status" value="1"/>
</dbReference>
<dbReference type="PANTHER" id="PTHR24106">
    <property type="entry name" value="NACHT, LRR AND CARD DOMAINS-CONTAINING"/>
    <property type="match status" value="1"/>
</dbReference>
<keyword evidence="6" id="KW-1185">Reference proteome</keyword>
<feature type="region of interest" description="Disordered" evidence="3">
    <location>
        <begin position="157"/>
        <end position="244"/>
    </location>
</feature>
<dbReference type="SUPFAM" id="SSF52047">
    <property type="entry name" value="RNI-like"/>
    <property type="match status" value="1"/>
</dbReference>
<dbReference type="InterPro" id="IPR013320">
    <property type="entry name" value="ConA-like_dom_sf"/>
</dbReference>
<dbReference type="EMBL" id="OZ035823">
    <property type="protein sequence ID" value="CAL1569489.1"/>
    <property type="molecule type" value="Genomic_DNA"/>
</dbReference>
<dbReference type="Proteomes" id="UP001497482">
    <property type="component" value="Chromosome 1"/>
</dbReference>
<keyword evidence="2" id="KW-0677">Repeat</keyword>
<sequence>MQQEKVMMMRDPGPKEPLDAILRRLQEDVVTFVKEQLQRIQRLLASDYPECSESEEESREVLKIALDFLKRMKQDELVQRLQSRSTVGVCRDELKKQLQQKFSRVFEGVAKAGDSAPLTQIYTELYITEGGASEVNQEHETFYSSGQNLLKTLQSSENLQKTPQSSENLLKTPQSSENPLKTPQSSENPLKTPQSSESLLKTPQSSENPLKTPQSSENPLKTPQSSESSESDLDESSSDSDDHYSDWYESAEGTFYRCAVDQALQSPNGHLDLFLRFLLGLSLPTNQRLLSDSALQDFDLRKYRASERALLGLLPVVRASTKVLLRDSGLSPHSCGPLASVLSSSSLTHLDLSNNDLQDSGVELLCSGLKSAPCGLHTLRLSGCLISERGGAALASALSPAPSHLRELDLSYNHPGGSSELLKALQDDPHCPLQELRLDPAGEQWMVPGLRKYSCRVSVFLDSEAGSLSFYEVVSDGELFHLHTFTSSFSEPVFPGFRLDDEGSSVSVVDLRRAPPAGLRSEGSSVSVVDLRRAPPAGLGSEGSSVSVVDLRRAPPAGLRS</sequence>
<feature type="compositionally biased region" description="Polar residues" evidence="3">
    <location>
        <begin position="157"/>
        <end position="224"/>
    </location>
</feature>
<dbReference type="Pfam" id="PF14484">
    <property type="entry name" value="FISNA"/>
    <property type="match status" value="1"/>
</dbReference>
<dbReference type="SUPFAM" id="SSF49899">
    <property type="entry name" value="Concanavalin A-like lectins/glucanases"/>
    <property type="match status" value="1"/>
</dbReference>
<dbReference type="AlphaFoldDB" id="A0AAV2IW28"/>